<dbReference type="Proteomes" id="UP000054721">
    <property type="component" value="Unassembled WGS sequence"/>
</dbReference>
<protein>
    <submittedName>
        <fullName evidence="1">Uncharacterized protein</fullName>
    </submittedName>
</protein>
<dbReference type="EMBL" id="JYDW01002894">
    <property type="protein sequence ID" value="KRZ46555.1"/>
    <property type="molecule type" value="Genomic_DNA"/>
</dbReference>
<proteinExistence type="predicted"/>
<organism evidence="1 2">
    <name type="scientific">Trichinella nativa</name>
    <dbReference type="NCBI Taxonomy" id="6335"/>
    <lineage>
        <taxon>Eukaryota</taxon>
        <taxon>Metazoa</taxon>
        <taxon>Ecdysozoa</taxon>
        <taxon>Nematoda</taxon>
        <taxon>Enoplea</taxon>
        <taxon>Dorylaimia</taxon>
        <taxon>Trichinellida</taxon>
        <taxon>Trichinellidae</taxon>
        <taxon>Trichinella</taxon>
    </lineage>
</organism>
<evidence type="ECO:0000313" key="1">
    <source>
        <dbReference type="EMBL" id="KRZ46555.1"/>
    </source>
</evidence>
<comment type="caution">
    <text evidence="1">The sequence shown here is derived from an EMBL/GenBank/DDBJ whole genome shotgun (WGS) entry which is preliminary data.</text>
</comment>
<gene>
    <name evidence="1" type="ORF">T02_1856</name>
</gene>
<name>A0A0V1KH05_9BILA</name>
<sequence length="34" mass="3768">MFQECLCDEGDCSGKILKKKTGTKSDRKLHAALL</sequence>
<evidence type="ECO:0000313" key="2">
    <source>
        <dbReference type="Proteomes" id="UP000054721"/>
    </source>
</evidence>
<accession>A0A0V1KH05</accession>
<reference evidence="1 2" key="1">
    <citation type="submission" date="2015-05" db="EMBL/GenBank/DDBJ databases">
        <title>Evolution of Trichinella species and genotypes.</title>
        <authorList>
            <person name="Korhonen P.K."/>
            <person name="Edoardo P."/>
            <person name="Giuseppe L.R."/>
            <person name="Gasser R.B."/>
        </authorList>
    </citation>
    <scope>NUCLEOTIDE SEQUENCE [LARGE SCALE GENOMIC DNA]</scope>
    <source>
        <strain evidence="1">ISS10</strain>
    </source>
</reference>
<keyword evidence="2" id="KW-1185">Reference proteome</keyword>
<dbReference type="AlphaFoldDB" id="A0A0V1KH05"/>